<dbReference type="Proteomes" id="UP000658225">
    <property type="component" value="Unassembled WGS sequence"/>
</dbReference>
<dbReference type="AlphaFoldDB" id="A0A927MPJ4"/>
<protein>
    <submittedName>
        <fullName evidence="1">ABC-type transport system involved in multi-copper enzyme maturation permease subunit</fullName>
    </submittedName>
</protein>
<dbReference type="EMBL" id="JADBEL010000041">
    <property type="protein sequence ID" value="MBE1556912.1"/>
    <property type="molecule type" value="Genomic_DNA"/>
</dbReference>
<keyword evidence="2" id="KW-1185">Reference proteome</keyword>
<sequence>MRKLKKSIVGLIGLILLMSFGLGFNQVSAASDLSISSVDMTTENRHIPQWKYVEITRIIYDVPAQQIYYQDAMGYGGNLNFLRISHFDDNPYPENKQWAVYGGLIYRGGMPPPWGEM</sequence>
<name>A0A927MPJ4_9BACL</name>
<accession>A0A927MPJ4</accession>
<organism evidence="1 2">
    <name type="scientific">Sporosarcina limicola</name>
    <dbReference type="NCBI Taxonomy" id="34101"/>
    <lineage>
        <taxon>Bacteria</taxon>
        <taxon>Bacillati</taxon>
        <taxon>Bacillota</taxon>
        <taxon>Bacilli</taxon>
        <taxon>Bacillales</taxon>
        <taxon>Caryophanaceae</taxon>
        <taxon>Sporosarcina</taxon>
    </lineage>
</organism>
<reference evidence="1" key="1">
    <citation type="submission" date="2020-10" db="EMBL/GenBank/DDBJ databases">
        <title>Genomic Encyclopedia of Type Strains, Phase IV (KMG-IV): sequencing the most valuable type-strain genomes for metagenomic binning, comparative biology and taxonomic classification.</title>
        <authorList>
            <person name="Goeker M."/>
        </authorList>
    </citation>
    <scope>NUCLEOTIDE SEQUENCE</scope>
    <source>
        <strain evidence="1">DSM 13886</strain>
    </source>
</reference>
<gene>
    <name evidence="1" type="ORF">H4683_004038</name>
</gene>
<proteinExistence type="predicted"/>
<evidence type="ECO:0000313" key="1">
    <source>
        <dbReference type="EMBL" id="MBE1556912.1"/>
    </source>
</evidence>
<dbReference type="RefSeq" id="WP_192600515.1">
    <property type="nucleotide sequence ID" value="NZ_JADBEL010000041.1"/>
</dbReference>
<comment type="caution">
    <text evidence="1">The sequence shown here is derived from an EMBL/GenBank/DDBJ whole genome shotgun (WGS) entry which is preliminary data.</text>
</comment>
<evidence type="ECO:0000313" key="2">
    <source>
        <dbReference type="Proteomes" id="UP000658225"/>
    </source>
</evidence>